<reference evidence="2 3" key="1">
    <citation type="submission" date="2018-10" db="EMBL/GenBank/DDBJ databases">
        <title>Fifty Aureobasidium pullulans genomes reveal a recombining polyextremotolerant generalist.</title>
        <authorList>
            <person name="Gostincar C."/>
            <person name="Turk M."/>
            <person name="Zajc J."/>
            <person name="Gunde-Cimerman N."/>
        </authorList>
    </citation>
    <scope>NUCLEOTIDE SEQUENCE [LARGE SCALE GENOMIC DNA]</scope>
    <source>
        <strain evidence="2 3">EXF-10751</strain>
    </source>
</reference>
<dbReference type="PANTHER" id="PTHR35563">
    <property type="entry name" value="BARREL METAL-DEPENDENT HYDROLASE, PUTATIVE (AFU_ORTHOLOGUE AFUA_1G16240)-RELATED"/>
    <property type="match status" value="1"/>
</dbReference>
<feature type="domain" description="Amidohydrolase-related" evidence="1">
    <location>
        <begin position="41"/>
        <end position="313"/>
    </location>
</feature>
<comment type="caution">
    <text evidence="2">The sequence shown here is derived from an EMBL/GenBank/DDBJ whole genome shotgun (WGS) entry which is preliminary data.</text>
</comment>
<keyword evidence="2" id="KW-0378">Hydrolase</keyword>
<dbReference type="InterPro" id="IPR032466">
    <property type="entry name" value="Metal_Hydrolase"/>
</dbReference>
<dbReference type="PANTHER" id="PTHR35563:SF2">
    <property type="entry name" value="BARREL METAL-DEPENDENT HYDROLASE, PUTATIVE (AFU_ORTHOLOGUE AFUA_1G16240)-RELATED"/>
    <property type="match status" value="1"/>
</dbReference>
<evidence type="ECO:0000313" key="2">
    <source>
        <dbReference type="EMBL" id="THW61722.1"/>
    </source>
</evidence>
<dbReference type="Proteomes" id="UP000310421">
    <property type="component" value="Unassembled WGS sequence"/>
</dbReference>
<dbReference type="SUPFAM" id="SSF51556">
    <property type="entry name" value="Metallo-dependent hydrolases"/>
    <property type="match status" value="1"/>
</dbReference>
<protein>
    <submittedName>
        <fullName evidence="2">Amidohydrolase</fullName>
    </submittedName>
</protein>
<dbReference type="Gene3D" id="3.20.20.140">
    <property type="entry name" value="Metal-dependent hydrolases"/>
    <property type="match status" value="1"/>
</dbReference>
<proteinExistence type="predicted"/>
<sequence length="315" mass="35501">MNSSAARRFCRLRPRSMIQQSIRRNVSSSSITDRMPKGAWDSHMHVTSPDYPLAKTAAYKPSLHSLDHAMAFEKTIGINNIVLVQPSIYGNDNSCLLDALKEIGPERGRGVVAFDPDDIASDTLKQWHALGVRGVRLNFKSTNEPFDPEVVKKTLRKYADIVKPLDWVVELFIDLEQLRFITDVVPELGVKVCIAHFGAPDMKRWPSYPSDASNVPGMQHLTTLLSQADNLWVKLSAHYRYDIDAESMAGSEAIAKLLLNTAKDRMVFASDWPHTRFEGLDVKPFVSRCLDWTEELGGAKDLVFRDNAKRLWDCA</sequence>
<dbReference type="AlphaFoldDB" id="A0A4S8Z2X2"/>
<dbReference type="InterPro" id="IPR052358">
    <property type="entry name" value="Aro_Compnd_Degr_Hydrolases"/>
</dbReference>
<gene>
    <name evidence="2" type="ORF">D6D20_04847</name>
</gene>
<evidence type="ECO:0000259" key="1">
    <source>
        <dbReference type="Pfam" id="PF04909"/>
    </source>
</evidence>
<dbReference type="EMBL" id="QZAN01000045">
    <property type="protein sequence ID" value="THW61722.1"/>
    <property type="molecule type" value="Genomic_DNA"/>
</dbReference>
<accession>A0A4S8Z2X2</accession>
<organism evidence="2 3">
    <name type="scientific">Aureobasidium pullulans</name>
    <name type="common">Black yeast</name>
    <name type="synonym">Pullularia pullulans</name>
    <dbReference type="NCBI Taxonomy" id="5580"/>
    <lineage>
        <taxon>Eukaryota</taxon>
        <taxon>Fungi</taxon>
        <taxon>Dikarya</taxon>
        <taxon>Ascomycota</taxon>
        <taxon>Pezizomycotina</taxon>
        <taxon>Dothideomycetes</taxon>
        <taxon>Dothideomycetidae</taxon>
        <taxon>Dothideales</taxon>
        <taxon>Saccotheciaceae</taxon>
        <taxon>Aureobasidium</taxon>
    </lineage>
</organism>
<dbReference type="GO" id="GO:0016787">
    <property type="term" value="F:hydrolase activity"/>
    <property type="evidence" value="ECO:0007669"/>
    <property type="project" value="UniProtKB-KW"/>
</dbReference>
<dbReference type="InterPro" id="IPR006680">
    <property type="entry name" value="Amidohydro-rel"/>
</dbReference>
<name>A0A4S8Z2X2_AURPU</name>
<dbReference type="Pfam" id="PF04909">
    <property type="entry name" value="Amidohydro_2"/>
    <property type="match status" value="1"/>
</dbReference>
<evidence type="ECO:0000313" key="3">
    <source>
        <dbReference type="Proteomes" id="UP000310421"/>
    </source>
</evidence>